<gene>
    <name evidence="1" type="ORF">FBY58_0439</name>
</gene>
<dbReference type="EMBL" id="VFOF01000001">
    <property type="protein sequence ID" value="TQL16889.1"/>
    <property type="molecule type" value="Genomic_DNA"/>
</dbReference>
<evidence type="ECO:0000313" key="1">
    <source>
        <dbReference type="EMBL" id="TQL16889.1"/>
    </source>
</evidence>
<accession>A0A542VZY6</accession>
<dbReference type="RefSeq" id="WP_141919280.1">
    <property type="nucleotide sequence ID" value="NZ_VFOF01000001.1"/>
</dbReference>
<dbReference type="Proteomes" id="UP000316887">
    <property type="component" value="Unassembled WGS sequence"/>
</dbReference>
<reference evidence="1 2" key="1">
    <citation type="submission" date="2019-06" db="EMBL/GenBank/DDBJ databases">
        <title>Genome sequencing of Zymomonas mobilis strains for genetic engineering and biofuel applications.</title>
        <authorList>
            <person name="Teravest M."/>
        </authorList>
    </citation>
    <scope>NUCLEOTIDE SEQUENCE [LARGE SCALE GENOMIC DNA]</scope>
    <source>
        <strain evidence="1 2">AN0101</strain>
    </source>
</reference>
<sequence>MTIEIKDQDKFTRQIRAIAIKGAGGLLHSIGVLRIRGHDESLHEIFCHKLEVSVSSPLIQSYARHNPVISSAVTVQVLGGLPPYQHRWSLVNCQNADSVMALSPFSATTTFRADGVPHKRAASAYLRDDITDQNGFTGSVEVHCIFTR</sequence>
<dbReference type="AlphaFoldDB" id="A0A542VZY6"/>
<name>A0A542VZY6_ZYMMB</name>
<comment type="caution">
    <text evidence="1">The sequence shown here is derived from an EMBL/GenBank/DDBJ whole genome shotgun (WGS) entry which is preliminary data.</text>
</comment>
<dbReference type="OrthoDB" id="7596569at2"/>
<proteinExistence type="predicted"/>
<organism evidence="1 2">
    <name type="scientific">Zymomonas mobilis</name>
    <dbReference type="NCBI Taxonomy" id="542"/>
    <lineage>
        <taxon>Bacteria</taxon>
        <taxon>Pseudomonadati</taxon>
        <taxon>Pseudomonadota</taxon>
        <taxon>Alphaproteobacteria</taxon>
        <taxon>Sphingomonadales</taxon>
        <taxon>Zymomonadaceae</taxon>
        <taxon>Zymomonas</taxon>
    </lineage>
</organism>
<protein>
    <submittedName>
        <fullName evidence="1">Uncharacterized protein</fullName>
    </submittedName>
</protein>
<evidence type="ECO:0000313" key="2">
    <source>
        <dbReference type="Proteomes" id="UP000316887"/>
    </source>
</evidence>